<evidence type="ECO:0000256" key="1">
    <source>
        <dbReference type="ARBA" id="ARBA00022481"/>
    </source>
</evidence>
<accession>A6DIE4</accession>
<dbReference type="EMBL" id="ABCK01000004">
    <property type="protein sequence ID" value="EDM28798.1"/>
    <property type="molecule type" value="Genomic_DNA"/>
</dbReference>
<keyword evidence="2" id="KW-0472">Membrane</keyword>
<dbReference type="Gene3D" id="3.30.700.10">
    <property type="entry name" value="Glycoprotein, Type 4 Pilin"/>
    <property type="match status" value="1"/>
</dbReference>
<proteinExistence type="predicted"/>
<dbReference type="RefSeq" id="WP_007277675.1">
    <property type="nucleotide sequence ID" value="NZ_ABCK01000004.1"/>
</dbReference>
<reference evidence="3 4" key="1">
    <citation type="journal article" date="2010" name="J. Bacteriol.">
        <title>Genome sequence of Lentisphaera araneosa HTCC2155T, the type species of the order Lentisphaerales in the phylum Lentisphaerae.</title>
        <authorList>
            <person name="Thrash J.C."/>
            <person name="Cho J.C."/>
            <person name="Vergin K.L."/>
            <person name="Morris R.M."/>
            <person name="Giovannoni S.J."/>
        </authorList>
    </citation>
    <scope>NUCLEOTIDE SEQUENCE [LARGE SCALE GENOMIC DNA]</scope>
    <source>
        <strain evidence="3 4">HTCC2155</strain>
    </source>
</reference>
<feature type="transmembrane region" description="Helical" evidence="2">
    <location>
        <begin position="6"/>
        <end position="30"/>
    </location>
</feature>
<keyword evidence="2" id="KW-1133">Transmembrane helix</keyword>
<dbReference type="Pfam" id="PF07963">
    <property type="entry name" value="N_methyl"/>
    <property type="match status" value="1"/>
</dbReference>
<keyword evidence="4" id="KW-1185">Reference proteome</keyword>
<dbReference type="InterPro" id="IPR045584">
    <property type="entry name" value="Pilin-like"/>
</dbReference>
<dbReference type="InterPro" id="IPR000983">
    <property type="entry name" value="Bac_GSPG_pilin"/>
</dbReference>
<evidence type="ECO:0000313" key="4">
    <source>
        <dbReference type="Proteomes" id="UP000004947"/>
    </source>
</evidence>
<dbReference type="PRINTS" id="PR00813">
    <property type="entry name" value="BCTERIALGSPG"/>
</dbReference>
<comment type="caution">
    <text evidence="3">The sequence shown here is derived from an EMBL/GenBank/DDBJ whole genome shotgun (WGS) entry which is preliminary data.</text>
</comment>
<keyword evidence="1" id="KW-0488">Methylation</keyword>
<dbReference type="InterPro" id="IPR012902">
    <property type="entry name" value="N_methyl_site"/>
</dbReference>
<dbReference type="SUPFAM" id="SSF54523">
    <property type="entry name" value="Pili subunits"/>
    <property type="match status" value="1"/>
</dbReference>
<keyword evidence="2" id="KW-0812">Transmembrane</keyword>
<protein>
    <submittedName>
        <fullName evidence="3">Uncharacterized protein</fullName>
    </submittedName>
</protein>
<dbReference type="STRING" id="313628.LNTAR_09514"/>
<organism evidence="3 4">
    <name type="scientific">Lentisphaera araneosa HTCC2155</name>
    <dbReference type="NCBI Taxonomy" id="313628"/>
    <lineage>
        <taxon>Bacteria</taxon>
        <taxon>Pseudomonadati</taxon>
        <taxon>Lentisphaerota</taxon>
        <taxon>Lentisphaeria</taxon>
        <taxon>Lentisphaerales</taxon>
        <taxon>Lentisphaeraceae</taxon>
        <taxon>Lentisphaera</taxon>
    </lineage>
</organism>
<name>A6DIE4_9BACT</name>
<dbReference type="GO" id="GO:0015628">
    <property type="term" value="P:protein secretion by the type II secretion system"/>
    <property type="evidence" value="ECO:0007669"/>
    <property type="project" value="InterPro"/>
</dbReference>
<dbReference type="Proteomes" id="UP000004947">
    <property type="component" value="Unassembled WGS sequence"/>
</dbReference>
<evidence type="ECO:0000313" key="3">
    <source>
        <dbReference type="EMBL" id="EDM28798.1"/>
    </source>
</evidence>
<dbReference type="eggNOG" id="COG2165">
    <property type="taxonomic scope" value="Bacteria"/>
</dbReference>
<evidence type="ECO:0000256" key="2">
    <source>
        <dbReference type="SAM" id="Phobius"/>
    </source>
</evidence>
<dbReference type="GO" id="GO:0015627">
    <property type="term" value="C:type II protein secretion system complex"/>
    <property type="evidence" value="ECO:0007669"/>
    <property type="project" value="InterPro"/>
</dbReference>
<sequence>MKKNRYVSLIEILVVISIIAILASILLPVLGKARRTSKVVLSINNLKQLYLGANMYVLDNDGKFFRCSVNPHENETSVWWGRKVYEAIKPGSSYIMGAGSSYHDLHACPIITTEGQYNLSGNWRGFSSYSLNRYFNDSHRKMSDIAGEGKLEVFMGAAQPLTNWRAYPRLDSTDITNSGSWTGLTYVYPKSKSLGSFIDGSARLISVGEGAMMSPLVGDGSTFE</sequence>
<gene>
    <name evidence="3" type="ORF">LNTAR_09514</name>
</gene>
<dbReference type="AlphaFoldDB" id="A6DIE4"/>